<dbReference type="InterPro" id="IPR000408">
    <property type="entry name" value="Reg_chr_condens"/>
</dbReference>
<organism evidence="2">
    <name type="scientific">Melanaphis sacchari</name>
    <dbReference type="NCBI Taxonomy" id="742174"/>
    <lineage>
        <taxon>Eukaryota</taxon>
        <taxon>Metazoa</taxon>
        <taxon>Ecdysozoa</taxon>
        <taxon>Arthropoda</taxon>
        <taxon>Hexapoda</taxon>
        <taxon>Insecta</taxon>
        <taxon>Pterygota</taxon>
        <taxon>Neoptera</taxon>
        <taxon>Paraneoptera</taxon>
        <taxon>Hemiptera</taxon>
        <taxon>Sternorrhyncha</taxon>
        <taxon>Aphidomorpha</taxon>
        <taxon>Aphidoidea</taxon>
        <taxon>Aphididae</taxon>
        <taxon>Aphidini</taxon>
        <taxon>Melanaphis</taxon>
    </lineage>
</organism>
<dbReference type="InterPro" id="IPR053035">
    <property type="entry name" value="Mitochondrial_GEF_domain"/>
</dbReference>
<feature type="repeat" description="RCC1" evidence="1">
    <location>
        <begin position="280"/>
        <end position="333"/>
    </location>
</feature>
<dbReference type="PROSITE" id="PS50012">
    <property type="entry name" value="RCC1_3"/>
    <property type="match status" value="7"/>
</dbReference>
<accession>A0A2H8TXL9</accession>
<feature type="repeat" description="RCC1" evidence="1">
    <location>
        <begin position="392"/>
        <end position="441"/>
    </location>
</feature>
<sequence length="443" mass="48864">MMSIKLSKLFHLLKKTSCALCSKRYVGVNVKSENVDPFMAPYSESPKDQQRLYVWGMAEHGALGDLKIRSRERQIQFIYRPVRLRFSYSHKIKDLACGYGFTVYAVDSNQYKLFGCGLNTDSQIGYHDPRKGYPLGLILATVPIQLPLKKPNTKIKAVAAGRAHTLVLTNTDGVYALGSNCYGQCGRKIIDNEDFSKLRNANNIKLDDSISKIVCGQDHSLFITKTGKVYSCGWGADGQTGLGHYNNESQPTLVEGDIKNEKIVKLVSSADCVLALNDQGEVFGWGNSEYGQLLLDSDKYQVNTPRKLLLNKAIGKITDIGSTGSSCIALNDEGMVFVWGFGILGKGPDMNCSREPTPIPPILFGRNQYNPETQVKSVYSGVFHMAAITSEGNLYTWGKNKWGQLGLGHIKDQYFPLQVSVGAAVKRVSCGVDHMVALCTPYQ</sequence>
<dbReference type="PANTHER" id="PTHR46337:SF1">
    <property type="entry name" value="RCC1-LIKE G EXCHANGING FACTOR-LIKE PROTEIN"/>
    <property type="match status" value="1"/>
</dbReference>
<dbReference type="GO" id="GO:0005085">
    <property type="term" value="F:guanyl-nucleotide exchange factor activity"/>
    <property type="evidence" value="ECO:0007669"/>
    <property type="project" value="TreeGrafter"/>
</dbReference>
<reference evidence="2" key="1">
    <citation type="submission" date="2017-10" db="EMBL/GenBank/DDBJ databases">
        <title>Transcriptome Assembly of Sugarcane Aphid Adults.</title>
        <authorList>
            <person name="Scully E.D."/>
            <person name="Palmer N.A."/>
            <person name="Geib S.M."/>
            <person name="Sarath G."/>
            <person name="Sattler S.E."/>
        </authorList>
    </citation>
    <scope>NUCLEOTIDE SEQUENCE</scope>
    <source>
        <tissue evidence="2">Whole body</tissue>
    </source>
</reference>
<dbReference type="SUPFAM" id="SSF50985">
    <property type="entry name" value="RCC1/BLIP-II"/>
    <property type="match status" value="1"/>
</dbReference>
<dbReference type="PANTHER" id="PTHR46337">
    <property type="entry name" value="RCC1-LIKE G EXCHANGING FACTOR-LIKE PROTEIN"/>
    <property type="match status" value="1"/>
</dbReference>
<dbReference type="AlphaFoldDB" id="A0A2H8TXL9"/>
<dbReference type="InterPro" id="IPR009091">
    <property type="entry name" value="RCC1/BLIP-II"/>
</dbReference>
<dbReference type="Pfam" id="PF13540">
    <property type="entry name" value="RCC1_2"/>
    <property type="match status" value="3"/>
</dbReference>
<feature type="repeat" description="RCC1" evidence="1">
    <location>
        <begin position="334"/>
        <end position="391"/>
    </location>
</feature>
<dbReference type="EMBL" id="GFXV01007228">
    <property type="protein sequence ID" value="MBW19033.1"/>
    <property type="molecule type" value="Transcribed_RNA"/>
</dbReference>
<gene>
    <name evidence="2" type="primary">Wbscr16_0</name>
</gene>
<feature type="repeat" description="RCC1" evidence="1">
    <location>
        <begin position="172"/>
        <end position="226"/>
    </location>
</feature>
<name>A0A2H8TXL9_9HEMI</name>
<dbReference type="Gene3D" id="2.130.10.30">
    <property type="entry name" value="Regulator of chromosome condensation 1/beta-lactamase-inhibitor protein II"/>
    <property type="match status" value="3"/>
</dbReference>
<evidence type="ECO:0000313" key="2">
    <source>
        <dbReference type="EMBL" id="MBW19033.1"/>
    </source>
</evidence>
<evidence type="ECO:0000256" key="1">
    <source>
        <dbReference type="PROSITE-ProRule" id="PRU00235"/>
    </source>
</evidence>
<feature type="repeat" description="RCC1" evidence="1">
    <location>
        <begin position="227"/>
        <end position="279"/>
    </location>
</feature>
<dbReference type="PRINTS" id="PR00633">
    <property type="entry name" value="RCCNDNSATION"/>
</dbReference>
<proteinExistence type="predicted"/>
<dbReference type="OrthoDB" id="70707at2759"/>
<dbReference type="Pfam" id="PF00415">
    <property type="entry name" value="RCC1"/>
    <property type="match status" value="2"/>
</dbReference>
<feature type="repeat" description="RCC1" evidence="1">
    <location>
        <begin position="50"/>
        <end position="108"/>
    </location>
</feature>
<protein>
    <submittedName>
        <fullName evidence="2">Williams-Beuren syndrome chromosomal region 16</fullName>
    </submittedName>
</protein>
<dbReference type="GO" id="GO:0005743">
    <property type="term" value="C:mitochondrial inner membrane"/>
    <property type="evidence" value="ECO:0007669"/>
    <property type="project" value="TreeGrafter"/>
</dbReference>
<feature type="repeat" description="RCC1" evidence="1">
    <location>
        <begin position="111"/>
        <end position="171"/>
    </location>
</feature>
<dbReference type="GO" id="GO:0070131">
    <property type="term" value="P:positive regulation of mitochondrial translation"/>
    <property type="evidence" value="ECO:0007669"/>
    <property type="project" value="TreeGrafter"/>
</dbReference>
<dbReference type="GO" id="GO:0019843">
    <property type="term" value="F:rRNA binding"/>
    <property type="evidence" value="ECO:0007669"/>
    <property type="project" value="TreeGrafter"/>
</dbReference>